<dbReference type="InterPro" id="IPR027417">
    <property type="entry name" value="P-loop_NTPase"/>
</dbReference>
<accession>A0A1A9RQJ5</accession>
<sequence>MIYLITGNPGTGKTLHMVSMLAKREDLRNRPLYIDGINELDNDKIPYLPMPEGCNGGNWHEWLPDGAILVVDECQRYWRQRANGSKVPEAVQAMETHRHKGIDIYLLSQKPQQLDHNLKALVGNHKHLWISQLGTRRMFEWQRCANPDSKADVANALVRGYKLDKSAYNLYKSAEVHTKAVQGKSKWLWLMPVVLLATGGLSYWGYSQFKDRLEPEQTAAAPADAAPTGGGGGATAPHQTPGGDSAPAYAPPAEEVKTLKPEDFRPSMDGKPWTAPAYAPQNTAISTMPYPVACVKSGAACTCYTDQATPIRGMDKGLCIDFAENGIYNPYRTAAQSAAADKS</sequence>
<gene>
    <name evidence="3" type="ORF">A7P89_05720</name>
</gene>
<dbReference type="Proteomes" id="UP000078103">
    <property type="component" value="Unassembled WGS sequence"/>
</dbReference>
<dbReference type="Pfam" id="PF05707">
    <property type="entry name" value="Zot"/>
    <property type="match status" value="1"/>
</dbReference>
<dbReference type="SUPFAM" id="SSF52540">
    <property type="entry name" value="P-loop containing nucleoside triphosphate hydrolases"/>
    <property type="match status" value="1"/>
</dbReference>
<evidence type="ECO:0000259" key="2">
    <source>
        <dbReference type="Pfam" id="PF05707"/>
    </source>
</evidence>
<evidence type="ECO:0000313" key="4">
    <source>
        <dbReference type="Proteomes" id="UP000078103"/>
    </source>
</evidence>
<dbReference type="Gene3D" id="3.40.50.300">
    <property type="entry name" value="P-loop containing nucleotide triphosphate hydrolases"/>
    <property type="match status" value="1"/>
</dbReference>
<reference evidence="4" key="1">
    <citation type="submission" date="2016-05" db="EMBL/GenBank/DDBJ databases">
        <title>Draft genome of Corynebacterium afermentans subsp. afermentans LCDC 88199T.</title>
        <authorList>
            <person name="Bernier A.-M."/>
            <person name="Bernard K."/>
        </authorList>
    </citation>
    <scope>NUCLEOTIDE SEQUENCE [LARGE SCALE GENOMIC DNA]</scope>
    <source>
        <strain evidence="4">NML120819</strain>
    </source>
</reference>
<proteinExistence type="predicted"/>
<feature type="region of interest" description="Disordered" evidence="1">
    <location>
        <begin position="216"/>
        <end position="250"/>
    </location>
</feature>
<name>A0A1A9RQJ5_EIKCO</name>
<dbReference type="InterPro" id="IPR008900">
    <property type="entry name" value="Zot_N"/>
</dbReference>
<dbReference type="RefSeq" id="WP_064105726.1">
    <property type="nucleotide sequence ID" value="NZ_LXSH01000017.1"/>
</dbReference>
<evidence type="ECO:0000256" key="1">
    <source>
        <dbReference type="SAM" id="MobiDB-lite"/>
    </source>
</evidence>
<feature type="domain" description="Zona occludens toxin N-terminal" evidence="2">
    <location>
        <begin position="58"/>
        <end position="175"/>
    </location>
</feature>
<comment type="caution">
    <text evidence="3">The sequence shown here is derived from an EMBL/GenBank/DDBJ whole genome shotgun (WGS) entry which is preliminary data.</text>
</comment>
<evidence type="ECO:0000313" key="3">
    <source>
        <dbReference type="EMBL" id="OAM22281.1"/>
    </source>
</evidence>
<dbReference type="EMBL" id="LXSH01000017">
    <property type="protein sequence ID" value="OAM22281.1"/>
    <property type="molecule type" value="Genomic_DNA"/>
</dbReference>
<feature type="compositionally biased region" description="Low complexity" evidence="1">
    <location>
        <begin position="218"/>
        <end position="227"/>
    </location>
</feature>
<organism evidence="3 4">
    <name type="scientific">Eikenella corrodens</name>
    <dbReference type="NCBI Taxonomy" id="539"/>
    <lineage>
        <taxon>Bacteria</taxon>
        <taxon>Pseudomonadati</taxon>
        <taxon>Pseudomonadota</taxon>
        <taxon>Betaproteobacteria</taxon>
        <taxon>Neisseriales</taxon>
        <taxon>Neisseriaceae</taxon>
        <taxon>Eikenella</taxon>
    </lineage>
</organism>
<protein>
    <recommendedName>
        <fullName evidence="2">Zona occludens toxin N-terminal domain-containing protein</fullName>
    </recommendedName>
</protein>
<dbReference type="AlphaFoldDB" id="A0A1A9RQJ5"/>